<name>A0ABS9ZLA3_9PSED</name>
<organism evidence="5 6">
    <name type="scientific">Pseudomonas maioricensis</name>
    <dbReference type="NCBI Taxonomy" id="1766623"/>
    <lineage>
        <taxon>Bacteria</taxon>
        <taxon>Pseudomonadati</taxon>
        <taxon>Pseudomonadota</taxon>
        <taxon>Gammaproteobacteria</taxon>
        <taxon>Pseudomonadales</taxon>
        <taxon>Pseudomonadaceae</taxon>
        <taxon>Pseudomonas</taxon>
    </lineage>
</organism>
<keyword evidence="2" id="KW-0238">DNA-binding</keyword>
<dbReference type="Proteomes" id="UP001320513">
    <property type="component" value="Unassembled WGS sequence"/>
</dbReference>
<dbReference type="InterPro" id="IPR032687">
    <property type="entry name" value="AraC-type_N"/>
</dbReference>
<reference evidence="5 6" key="1">
    <citation type="submission" date="2015-12" db="EMBL/GenBank/DDBJ databases">
        <title>Phylogenomics in the description of a new species in the Pseudomonas syringae group.</title>
        <authorList>
            <person name="Busquets A."/>
            <person name="Gomila M."/>
            <person name="Beiki F."/>
            <person name="Rahimian H."/>
            <person name="Mulet M."/>
            <person name="Sanchez D."/>
            <person name="Garcia-Valdes E."/>
            <person name="Lalucat J."/>
        </authorList>
    </citation>
    <scope>NUCLEOTIDE SEQUENCE [LARGE SCALE GENOMIC DNA]</scope>
    <source>
        <strain evidence="5 6">S25</strain>
    </source>
</reference>
<evidence type="ECO:0000256" key="1">
    <source>
        <dbReference type="ARBA" id="ARBA00023015"/>
    </source>
</evidence>
<keyword evidence="1" id="KW-0805">Transcription regulation</keyword>
<keyword evidence="3" id="KW-0804">Transcription</keyword>
<dbReference type="PANTHER" id="PTHR47894">
    <property type="entry name" value="HTH-TYPE TRANSCRIPTIONAL REGULATOR GADX"/>
    <property type="match status" value="1"/>
</dbReference>
<evidence type="ECO:0000256" key="2">
    <source>
        <dbReference type="ARBA" id="ARBA00023125"/>
    </source>
</evidence>
<dbReference type="EMBL" id="LOHG01000011">
    <property type="protein sequence ID" value="MCI8211369.1"/>
    <property type="molecule type" value="Genomic_DNA"/>
</dbReference>
<dbReference type="InterPro" id="IPR018060">
    <property type="entry name" value="HTH_AraC"/>
</dbReference>
<evidence type="ECO:0000313" key="5">
    <source>
        <dbReference type="EMBL" id="MCI8211369.1"/>
    </source>
</evidence>
<evidence type="ECO:0000313" key="6">
    <source>
        <dbReference type="Proteomes" id="UP001320513"/>
    </source>
</evidence>
<dbReference type="Pfam" id="PF12625">
    <property type="entry name" value="Arabinose_bd"/>
    <property type="match status" value="1"/>
</dbReference>
<feature type="domain" description="HTH araC/xylS-type" evidence="4">
    <location>
        <begin position="185"/>
        <end position="284"/>
    </location>
</feature>
<protein>
    <recommendedName>
        <fullName evidence="4">HTH araC/xylS-type domain-containing protein</fullName>
    </recommendedName>
</protein>
<sequence length="289" mass="31967">MQLLVAAQQRAGNEDIGLLAYNKAHPGNLGLLGYAIMSSATVLDALRHMVEYHVTVGIGFCMFLDESATTVRIAGVAADAQAPDLPRAFIDAVTSITLGLIHWLVPTTRIMPLAAEFTYSRPADTRQLEALFGRHITFSAPVNALTFLRADCGLSIPTGDTSLQSIHGNHLKMQKQQLEMDSAVAQTRRVILQHLHQGKSLAMEYVLSSLNLTQRQLSRFLNAEGMCFQRLVDDVKHQQGIHLLTHTSMALKEVAYRLGFKNQSAFNKACERWFCMSPSSYRINARAKA</sequence>
<dbReference type="SUPFAM" id="SSF46689">
    <property type="entry name" value="Homeodomain-like"/>
    <property type="match status" value="1"/>
</dbReference>
<dbReference type="Pfam" id="PF12833">
    <property type="entry name" value="HTH_18"/>
    <property type="match status" value="1"/>
</dbReference>
<evidence type="ECO:0000256" key="3">
    <source>
        <dbReference type="ARBA" id="ARBA00023163"/>
    </source>
</evidence>
<accession>A0ABS9ZLA3</accession>
<proteinExistence type="predicted"/>
<dbReference type="SMART" id="SM00342">
    <property type="entry name" value="HTH_ARAC"/>
    <property type="match status" value="1"/>
</dbReference>
<evidence type="ECO:0000259" key="4">
    <source>
        <dbReference type="PROSITE" id="PS01124"/>
    </source>
</evidence>
<dbReference type="InterPro" id="IPR009057">
    <property type="entry name" value="Homeodomain-like_sf"/>
</dbReference>
<comment type="caution">
    <text evidence="5">The sequence shown here is derived from an EMBL/GenBank/DDBJ whole genome shotgun (WGS) entry which is preliminary data.</text>
</comment>
<dbReference type="PROSITE" id="PS01124">
    <property type="entry name" value="HTH_ARAC_FAMILY_2"/>
    <property type="match status" value="1"/>
</dbReference>
<dbReference type="PANTHER" id="PTHR47894:SF1">
    <property type="entry name" value="HTH-TYPE TRANSCRIPTIONAL REGULATOR VQSM"/>
    <property type="match status" value="1"/>
</dbReference>
<keyword evidence="6" id="KW-1185">Reference proteome</keyword>
<gene>
    <name evidence="5" type="ORF">AUC61_17720</name>
</gene>
<dbReference type="Gene3D" id="1.10.10.60">
    <property type="entry name" value="Homeodomain-like"/>
    <property type="match status" value="1"/>
</dbReference>